<feature type="compositionally biased region" description="Low complexity" evidence="1">
    <location>
        <begin position="34"/>
        <end position="47"/>
    </location>
</feature>
<feature type="transmembrane region" description="Helical" evidence="2">
    <location>
        <begin position="256"/>
        <end position="279"/>
    </location>
</feature>
<evidence type="ECO:0000313" key="4">
    <source>
        <dbReference type="EMBL" id="GAA5189005.1"/>
    </source>
</evidence>
<name>A0ABP9S0G5_9ACTN</name>
<organism evidence="4 5">
    <name type="scientific">Rugosimonospora acidiphila</name>
    <dbReference type="NCBI Taxonomy" id="556531"/>
    <lineage>
        <taxon>Bacteria</taxon>
        <taxon>Bacillati</taxon>
        <taxon>Actinomycetota</taxon>
        <taxon>Actinomycetes</taxon>
        <taxon>Micromonosporales</taxon>
        <taxon>Micromonosporaceae</taxon>
        <taxon>Rugosimonospora</taxon>
    </lineage>
</organism>
<protein>
    <recommendedName>
        <fullName evidence="3">DUF3566 domain-containing protein</fullName>
    </recommendedName>
</protein>
<proteinExistence type="predicted"/>
<evidence type="ECO:0000256" key="2">
    <source>
        <dbReference type="SAM" id="Phobius"/>
    </source>
</evidence>
<accession>A0ABP9S0G5</accession>
<sequence>MTETQATSGSAATSTSPTDGEAAEGAEGAGNGSAAGRAVVGRASVPGETPAPKYTRAPGMPPPPEAPTEQKQDGDAGAESNKTAAMPDFGGATATIGTAPGGIGSPQVSTGRASVPSSIRGSAKPAAPTVPNGRAAPNDAAAGRTGGSAAAAGTGAAAARGAGIAGGRVAEAVRAARATVSSAAARGPRRARLFVKRIDPWSVMKFSFAVAFVLFFVAIVATAVLYLALDAMGVWDSVNKALADMIGNGGKSGFKITAGAVIGAAGVLGLVNVVLFTALATLSAFIYNVCADLVGGIEVTLSEKD</sequence>
<keyword evidence="2" id="KW-0812">Transmembrane</keyword>
<reference evidence="5" key="1">
    <citation type="journal article" date="2019" name="Int. J. Syst. Evol. Microbiol.">
        <title>The Global Catalogue of Microorganisms (GCM) 10K type strain sequencing project: providing services to taxonomists for standard genome sequencing and annotation.</title>
        <authorList>
            <consortium name="The Broad Institute Genomics Platform"/>
            <consortium name="The Broad Institute Genome Sequencing Center for Infectious Disease"/>
            <person name="Wu L."/>
            <person name="Ma J."/>
        </authorList>
    </citation>
    <scope>NUCLEOTIDE SEQUENCE [LARGE SCALE GENOMIC DNA]</scope>
    <source>
        <strain evidence="5">JCM 18304</strain>
    </source>
</reference>
<keyword evidence="2" id="KW-0472">Membrane</keyword>
<feature type="transmembrane region" description="Helical" evidence="2">
    <location>
        <begin position="206"/>
        <end position="229"/>
    </location>
</feature>
<evidence type="ECO:0000256" key="1">
    <source>
        <dbReference type="SAM" id="MobiDB-lite"/>
    </source>
</evidence>
<dbReference type="Pfam" id="PF12089">
    <property type="entry name" value="DUF3566"/>
    <property type="match status" value="1"/>
</dbReference>
<feature type="compositionally biased region" description="Low complexity" evidence="1">
    <location>
        <begin position="1"/>
        <end position="26"/>
    </location>
</feature>
<keyword evidence="2" id="KW-1133">Transmembrane helix</keyword>
<dbReference type="RefSeq" id="WP_345631782.1">
    <property type="nucleotide sequence ID" value="NZ_BAABJQ010000012.1"/>
</dbReference>
<feature type="region of interest" description="Disordered" evidence="1">
    <location>
        <begin position="1"/>
        <end position="149"/>
    </location>
</feature>
<feature type="compositionally biased region" description="Low complexity" evidence="1">
    <location>
        <begin position="140"/>
        <end position="149"/>
    </location>
</feature>
<comment type="caution">
    <text evidence="4">The sequence shown here is derived from an EMBL/GenBank/DDBJ whole genome shotgun (WGS) entry which is preliminary data.</text>
</comment>
<feature type="compositionally biased region" description="Polar residues" evidence="1">
    <location>
        <begin position="106"/>
        <end position="120"/>
    </location>
</feature>
<dbReference type="Proteomes" id="UP001501570">
    <property type="component" value="Unassembled WGS sequence"/>
</dbReference>
<keyword evidence="5" id="KW-1185">Reference proteome</keyword>
<gene>
    <name evidence="4" type="ORF">GCM10023322_40950</name>
</gene>
<dbReference type="EMBL" id="BAABJQ010000012">
    <property type="protein sequence ID" value="GAA5189005.1"/>
    <property type="molecule type" value="Genomic_DNA"/>
</dbReference>
<evidence type="ECO:0000313" key="5">
    <source>
        <dbReference type="Proteomes" id="UP001501570"/>
    </source>
</evidence>
<dbReference type="InterPro" id="IPR021949">
    <property type="entry name" value="DUF3566_TM"/>
</dbReference>
<feature type="domain" description="DUF3566" evidence="3">
    <location>
        <begin position="188"/>
        <end position="303"/>
    </location>
</feature>
<evidence type="ECO:0000259" key="3">
    <source>
        <dbReference type="Pfam" id="PF12089"/>
    </source>
</evidence>